<evidence type="ECO:0000313" key="4">
    <source>
        <dbReference type="EMBL" id="MTV51072.1"/>
    </source>
</evidence>
<evidence type="ECO:0000313" key="5">
    <source>
        <dbReference type="Proteomes" id="UP000430670"/>
    </source>
</evidence>
<dbReference type="OrthoDB" id="5622506at2"/>
<dbReference type="InterPro" id="IPR002110">
    <property type="entry name" value="Ankyrin_rpt"/>
</dbReference>
<dbReference type="AlphaFoldDB" id="A0A6I3SRT1"/>
<dbReference type="SUPFAM" id="SSF48403">
    <property type="entry name" value="Ankyrin repeat"/>
    <property type="match status" value="1"/>
</dbReference>
<dbReference type="InterPro" id="IPR036770">
    <property type="entry name" value="Ankyrin_rpt-contain_sf"/>
</dbReference>
<dbReference type="PROSITE" id="PS50088">
    <property type="entry name" value="ANK_REPEAT"/>
    <property type="match status" value="1"/>
</dbReference>
<dbReference type="PANTHER" id="PTHR24198:SF165">
    <property type="entry name" value="ANKYRIN REPEAT-CONTAINING PROTEIN-RELATED"/>
    <property type="match status" value="1"/>
</dbReference>
<accession>A0A6I3SRT1</accession>
<dbReference type="RefSeq" id="WP_155478150.1">
    <property type="nucleotide sequence ID" value="NZ_WNKU01000076.1"/>
</dbReference>
<evidence type="ECO:0000256" key="1">
    <source>
        <dbReference type="ARBA" id="ARBA00022737"/>
    </source>
</evidence>
<dbReference type="Proteomes" id="UP000430670">
    <property type="component" value="Unassembled WGS sequence"/>
</dbReference>
<sequence>MNSEIRDELKSLGFRENSYGGFEGRLAGSYFAIEDHPWSSQTVIYGDKLSNRHVYQTEITIDRKYISIDRIVEALLIFIDNKIFIDKEDLKITNISEGDIKLEILNDLLSKEMISTSIKLGLLNTLTSIMDHGLDPNFMLNNDCSILEFACKSTNIFHKHRVVKVLLDYGANPNIVDDRGMTLLMKYGKDTEIAKLLLNYGANPNYTCKLTGDTALGINFKEHKLVRLLLEYGAEPNIENYDELSPIDLAIVNKDFVSAEILYRSGAKVKADQEQLEFANLMKKKVTMEAKKVQLSVREYLLFSMLKESGQVFLSKMGMKSLARLIEEHSCNG</sequence>
<keyword evidence="5" id="KW-1185">Reference proteome</keyword>
<evidence type="ECO:0008006" key="6">
    <source>
        <dbReference type="Google" id="ProtNLM"/>
    </source>
</evidence>
<feature type="repeat" description="ANK" evidence="3">
    <location>
        <begin position="142"/>
        <end position="178"/>
    </location>
</feature>
<proteinExistence type="predicted"/>
<dbReference type="Gene3D" id="1.25.40.20">
    <property type="entry name" value="Ankyrin repeat-containing domain"/>
    <property type="match status" value="1"/>
</dbReference>
<organism evidence="4 5">
    <name type="scientific">Heliobacterium mobile</name>
    <name type="common">Heliobacillus mobilis</name>
    <dbReference type="NCBI Taxonomy" id="28064"/>
    <lineage>
        <taxon>Bacteria</taxon>
        <taxon>Bacillati</taxon>
        <taxon>Bacillota</taxon>
        <taxon>Clostridia</taxon>
        <taxon>Eubacteriales</taxon>
        <taxon>Heliobacteriaceae</taxon>
        <taxon>Heliobacterium</taxon>
    </lineage>
</organism>
<dbReference type="Pfam" id="PF00023">
    <property type="entry name" value="Ank"/>
    <property type="match status" value="1"/>
</dbReference>
<dbReference type="Pfam" id="PF12796">
    <property type="entry name" value="Ank_2"/>
    <property type="match status" value="1"/>
</dbReference>
<keyword evidence="2 3" id="KW-0040">ANK repeat</keyword>
<comment type="caution">
    <text evidence="4">The sequence shown here is derived from an EMBL/GenBank/DDBJ whole genome shotgun (WGS) entry which is preliminary data.</text>
</comment>
<dbReference type="SMART" id="SM00248">
    <property type="entry name" value="ANK"/>
    <property type="match status" value="4"/>
</dbReference>
<name>A0A6I3SRT1_HELMO</name>
<dbReference type="EMBL" id="WNKU01000076">
    <property type="protein sequence ID" value="MTV51072.1"/>
    <property type="molecule type" value="Genomic_DNA"/>
</dbReference>
<gene>
    <name evidence="4" type="ORF">GJ688_19550</name>
</gene>
<reference evidence="4 5" key="1">
    <citation type="submission" date="2019-11" db="EMBL/GenBank/DDBJ databases">
        <title>Whole-genome sequence of a the green, strictly anaerobic photosynthetic bacterium Heliobacillus mobilis DSM 6151.</title>
        <authorList>
            <person name="Kyndt J.A."/>
            <person name="Meyer T.E."/>
        </authorList>
    </citation>
    <scope>NUCLEOTIDE SEQUENCE [LARGE SCALE GENOMIC DNA]</scope>
    <source>
        <strain evidence="4 5">DSM 6151</strain>
    </source>
</reference>
<evidence type="ECO:0000256" key="2">
    <source>
        <dbReference type="ARBA" id="ARBA00023043"/>
    </source>
</evidence>
<keyword evidence="1" id="KW-0677">Repeat</keyword>
<protein>
    <recommendedName>
        <fullName evidence="6">Ankyrin repeat-containing protein</fullName>
    </recommendedName>
</protein>
<evidence type="ECO:0000256" key="3">
    <source>
        <dbReference type="PROSITE-ProRule" id="PRU00023"/>
    </source>
</evidence>
<dbReference type="PANTHER" id="PTHR24198">
    <property type="entry name" value="ANKYRIN REPEAT AND PROTEIN KINASE DOMAIN-CONTAINING PROTEIN"/>
    <property type="match status" value="1"/>
</dbReference>